<dbReference type="InterPro" id="IPR019683">
    <property type="entry name" value="SirA"/>
</dbReference>
<organism evidence="1 2">
    <name type="scientific">Bacillus timonensis</name>
    <dbReference type="NCBI Taxonomy" id="1033734"/>
    <lineage>
        <taxon>Bacteria</taxon>
        <taxon>Bacillati</taxon>
        <taxon>Bacillota</taxon>
        <taxon>Bacilli</taxon>
        <taxon>Bacillales</taxon>
        <taxon>Bacillaceae</taxon>
        <taxon>Bacillus</taxon>
    </lineage>
</organism>
<dbReference type="Proteomes" id="UP000306477">
    <property type="component" value="Unassembled WGS sequence"/>
</dbReference>
<proteinExistence type="predicted"/>
<keyword evidence="2" id="KW-1185">Reference proteome</keyword>
<name>A0A4V3V7I3_9BACI</name>
<protein>
    <submittedName>
        <fullName evidence="1">Sporulation inhibitor of replication protein SirA</fullName>
    </submittedName>
</protein>
<dbReference type="Gene3D" id="3.30.310.250">
    <property type="entry name" value="Sporulation inhibitor of replication protein SirA"/>
    <property type="match status" value="1"/>
</dbReference>
<evidence type="ECO:0000313" key="2">
    <source>
        <dbReference type="Proteomes" id="UP000306477"/>
    </source>
</evidence>
<dbReference type="OrthoDB" id="2736584at2"/>
<dbReference type="STRING" id="1033734.GCA_000285535_00589"/>
<dbReference type="Pfam" id="PF10747">
    <property type="entry name" value="SirA"/>
    <property type="match status" value="1"/>
</dbReference>
<dbReference type="RefSeq" id="WP_136380313.1">
    <property type="nucleotide sequence ID" value="NZ_SLUB01000027.1"/>
</dbReference>
<dbReference type="InterPro" id="IPR038449">
    <property type="entry name" value="SirA_sf"/>
</dbReference>
<dbReference type="EMBL" id="SLUB01000027">
    <property type="protein sequence ID" value="THE11523.1"/>
    <property type="molecule type" value="Genomic_DNA"/>
</dbReference>
<evidence type="ECO:0000313" key="1">
    <source>
        <dbReference type="EMBL" id="THE11523.1"/>
    </source>
</evidence>
<accession>A0A4V3V7I3</accession>
<reference evidence="1 2" key="1">
    <citation type="journal article" date="2019" name="Indoor Air">
        <title>Impacts of indoor surface finishes on bacterial viability.</title>
        <authorList>
            <person name="Hu J."/>
            <person name="Maamar S.B."/>
            <person name="Glawe A.J."/>
            <person name="Gottel N."/>
            <person name="Gilbert J.A."/>
            <person name="Hartmann E.M."/>
        </authorList>
    </citation>
    <scope>NUCLEOTIDE SEQUENCE [LARGE SCALE GENOMIC DNA]</scope>
    <source>
        <strain evidence="1 2">AF060A6</strain>
    </source>
</reference>
<comment type="caution">
    <text evidence="1">The sequence shown here is derived from an EMBL/GenBank/DDBJ whole genome shotgun (WGS) entry which is preliminary data.</text>
</comment>
<dbReference type="AlphaFoldDB" id="A0A4V3V7I3"/>
<sequence>MREYYIYLIEEEFATHYFGRESLIYHLFLEYNQSKQERKQILYKQIEFITRSIPTIRIQQKIESSLAHYSYYHRQSHMHTIEWNEFNSYAKLTIHNNYLHLQSTGSFEAETAFFEILRKYDRCFLAMDFSANKYGWLNPIKERKFV</sequence>
<gene>
    <name evidence="1" type="primary">sirA</name>
    <name evidence="1" type="ORF">E1I69_14580</name>
</gene>